<gene>
    <name evidence="2" type="ORF">EJ05DRAFT_246115</name>
</gene>
<proteinExistence type="predicted"/>
<protein>
    <submittedName>
        <fullName evidence="2">HET-domain-containing protein</fullName>
    </submittedName>
</protein>
<dbReference type="OrthoDB" id="2157530at2759"/>
<dbReference type="PANTHER" id="PTHR24148:SF73">
    <property type="entry name" value="HET DOMAIN PROTEIN (AFU_ORTHOLOGUE AFUA_8G01020)"/>
    <property type="match status" value="1"/>
</dbReference>
<dbReference type="Pfam" id="PF26639">
    <property type="entry name" value="Het-6_barrel"/>
    <property type="match status" value="1"/>
</dbReference>
<evidence type="ECO:0000313" key="2">
    <source>
        <dbReference type="EMBL" id="KAF2760914.1"/>
    </source>
</evidence>
<dbReference type="EMBL" id="ML996567">
    <property type="protein sequence ID" value="KAF2760914.1"/>
    <property type="molecule type" value="Genomic_DNA"/>
</dbReference>
<dbReference type="Pfam" id="PF06985">
    <property type="entry name" value="HET"/>
    <property type="match status" value="1"/>
</dbReference>
<dbReference type="Proteomes" id="UP000799437">
    <property type="component" value="Unassembled WGS sequence"/>
</dbReference>
<dbReference type="AlphaFoldDB" id="A0A6A6WFS8"/>
<feature type="domain" description="Heterokaryon incompatibility" evidence="1">
    <location>
        <begin position="52"/>
        <end position="207"/>
    </location>
</feature>
<accession>A0A6A6WFS8</accession>
<evidence type="ECO:0000259" key="1">
    <source>
        <dbReference type="Pfam" id="PF06985"/>
    </source>
</evidence>
<dbReference type="PANTHER" id="PTHR24148">
    <property type="entry name" value="ANKYRIN REPEAT DOMAIN-CONTAINING PROTEIN 39 HOMOLOG-RELATED"/>
    <property type="match status" value="1"/>
</dbReference>
<keyword evidence="3" id="KW-1185">Reference proteome</keyword>
<dbReference type="InterPro" id="IPR052895">
    <property type="entry name" value="HetReg/Transcr_Mod"/>
</dbReference>
<sequence length="611" mass="69250">MTLYRPLGSSKDALREFRLFKLKHRNLLNEMFNETRISGTLQHAAPDNAPSYIALSYAWGEGEHMDIDVSGRNMSVGVNLYNALSSIRQASGHRDVFVWVDQICINQNDQSEREHQVRHMRDIYAQATSVIAWVGLPIDGTQLLFAHLESIGLAHFRTSGNRTTATPDLVAFQDVIESLEGQSHIVRRAFVHLASSVYWTRVWVIQEFAVARDVIVACGTYRLSGDILSDSLAEIGSTKNELKGNGSLADQKNIDLITRSYTHAAESFMQGVCSLRQRYMYMSTPRSLFSVLSTSSLLEEDYNHLSCSNPRDRIFALLGLVADSDEFHFFPDYSSTCEKVYTLLAERFLQQGRINMLALCRAPRPSNLPSWVPDWQSPTFWPWTNDPPFDDNIYGSLSGPPIEGLKVDNQCGHLTLQCILVDRIKTTKGLWAPDWLSRVHPRQGLEYLNGIRSLCRDSPRIKDDAVEKHSSQIAIAYRCIEHSREKVLEAYQTILQTWKVQHMPTKPPSDEVSWYVRVMTRLRPCRPTLSVSGFVGLAPEDVLEGDQVCLISGASTPYIVRQENDGLYTLIGETYVDGLMYHDNYGGYLHRVDKYGGILRESDKRQTITLK</sequence>
<dbReference type="RefSeq" id="XP_033603365.1">
    <property type="nucleotide sequence ID" value="XM_033740110.1"/>
</dbReference>
<name>A0A6A6WFS8_9PEZI</name>
<dbReference type="InterPro" id="IPR010730">
    <property type="entry name" value="HET"/>
</dbReference>
<evidence type="ECO:0000313" key="3">
    <source>
        <dbReference type="Proteomes" id="UP000799437"/>
    </source>
</evidence>
<dbReference type="GeneID" id="54481164"/>
<reference evidence="2" key="1">
    <citation type="journal article" date="2020" name="Stud. Mycol.">
        <title>101 Dothideomycetes genomes: a test case for predicting lifestyles and emergence of pathogens.</title>
        <authorList>
            <person name="Haridas S."/>
            <person name="Albert R."/>
            <person name="Binder M."/>
            <person name="Bloem J."/>
            <person name="Labutti K."/>
            <person name="Salamov A."/>
            <person name="Andreopoulos B."/>
            <person name="Baker S."/>
            <person name="Barry K."/>
            <person name="Bills G."/>
            <person name="Bluhm B."/>
            <person name="Cannon C."/>
            <person name="Castanera R."/>
            <person name="Culley D."/>
            <person name="Daum C."/>
            <person name="Ezra D."/>
            <person name="Gonzalez J."/>
            <person name="Henrissat B."/>
            <person name="Kuo A."/>
            <person name="Liang C."/>
            <person name="Lipzen A."/>
            <person name="Lutzoni F."/>
            <person name="Magnuson J."/>
            <person name="Mondo S."/>
            <person name="Nolan M."/>
            <person name="Ohm R."/>
            <person name="Pangilinan J."/>
            <person name="Park H.-J."/>
            <person name="Ramirez L."/>
            <person name="Alfaro M."/>
            <person name="Sun H."/>
            <person name="Tritt A."/>
            <person name="Yoshinaga Y."/>
            <person name="Zwiers L.-H."/>
            <person name="Turgeon B."/>
            <person name="Goodwin S."/>
            <person name="Spatafora J."/>
            <person name="Crous P."/>
            <person name="Grigoriev I."/>
        </authorList>
    </citation>
    <scope>NUCLEOTIDE SEQUENCE</scope>
    <source>
        <strain evidence="2">CBS 121739</strain>
    </source>
</reference>
<organism evidence="2 3">
    <name type="scientific">Pseudovirgaria hyperparasitica</name>
    <dbReference type="NCBI Taxonomy" id="470096"/>
    <lineage>
        <taxon>Eukaryota</taxon>
        <taxon>Fungi</taxon>
        <taxon>Dikarya</taxon>
        <taxon>Ascomycota</taxon>
        <taxon>Pezizomycotina</taxon>
        <taxon>Dothideomycetes</taxon>
        <taxon>Dothideomycetes incertae sedis</taxon>
        <taxon>Acrospermales</taxon>
        <taxon>Acrospermaceae</taxon>
        <taxon>Pseudovirgaria</taxon>
    </lineage>
</organism>